<evidence type="ECO:0000313" key="2">
    <source>
        <dbReference type="EMBL" id="TXB65283.1"/>
    </source>
</evidence>
<evidence type="ECO:0008006" key="4">
    <source>
        <dbReference type="Google" id="ProtNLM"/>
    </source>
</evidence>
<proteinExistence type="predicted"/>
<protein>
    <recommendedName>
        <fullName evidence="4">SPOR domain-containing protein</fullName>
    </recommendedName>
</protein>
<accession>A0A5C6RSP9</accession>
<keyword evidence="1" id="KW-0175">Coiled coil</keyword>
<organism evidence="2 3">
    <name type="scientific">Vicingus serpentipes</name>
    <dbReference type="NCBI Taxonomy" id="1926625"/>
    <lineage>
        <taxon>Bacteria</taxon>
        <taxon>Pseudomonadati</taxon>
        <taxon>Bacteroidota</taxon>
        <taxon>Flavobacteriia</taxon>
        <taxon>Flavobacteriales</taxon>
        <taxon>Vicingaceae</taxon>
        <taxon>Vicingus</taxon>
    </lineage>
</organism>
<evidence type="ECO:0000256" key="1">
    <source>
        <dbReference type="SAM" id="Coils"/>
    </source>
</evidence>
<dbReference type="AlphaFoldDB" id="A0A5C6RSP9"/>
<dbReference type="RefSeq" id="WP_147100183.1">
    <property type="nucleotide sequence ID" value="NZ_VOOS01000003.1"/>
</dbReference>
<evidence type="ECO:0000313" key="3">
    <source>
        <dbReference type="Proteomes" id="UP000321721"/>
    </source>
</evidence>
<sequence length="369" mass="42486">MIKHQLIYILFCIFSTFFQSLNAQKIELNAYENKAKAFAILAAQYNTDAYNYSRKNYFLSSKKEILSNCDSGLVSIEIAQKFTDSSLFYAGDTCYHAKKLLQIVRAYQTESKNAFLNVANGSNFQSFNRFSEIAMYNMGNAISDAYMASLLIKTKTITSQLKDDKRSFTRLESDENSYVTIKQLYTNRLIEIRDEIKLLEVESKNSSGKDLLEINNAINLLNEEEKQYVNKVNNSEYKLINVKNELSAEMMQIVNGDVFVTDKKGFYNENVPIPTNVEIPMGLVYRIQIGFFANQLTPEHFDGIFPISSQKIDNVYYRYEAGNFPTYEEAQQSKKIIINKGYSDSFLIAYYNRKKISISEALQKQQQSN</sequence>
<feature type="coiled-coil region" evidence="1">
    <location>
        <begin position="182"/>
        <end position="234"/>
    </location>
</feature>
<name>A0A5C6RSP9_9FLAO</name>
<gene>
    <name evidence="2" type="ORF">FRY74_07625</name>
</gene>
<comment type="caution">
    <text evidence="2">The sequence shown here is derived from an EMBL/GenBank/DDBJ whole genome shotgun (WGS) entry which is preliminary data.</text>
</comment>
<dbReference type="Proteomes" id="UP000321721">
    <property type="component" value="Unassembled WGS sequence"/>
</dbReference>
<keyword evidence="3" id="KW-1185">Reference proteome</keyword>
<reference evidence="2 3" key="1">
    <citation type="submission" date="2019-08" db="EMBL/GenBank/DDBJ databases">
        <title>Genome of Vicingus serpentipes NCIMB 15042.</title>
        <authorList>
            <person name="Bowman J.P."/>
        </authorList>
    </citation>
    <scope>NUCLEOTIDE SEQUENCE [LARGE SCALE GENOMIC DNA]</scope>
    <source>
        <strain evidence="2 3">NCIMB 15042</strain>
    </source>
</reference>
<dbReference type="OrthoDB" id="1119072at2"/>
<dbReference type="EMBL" id="VOOS01000003">
    <property type="protein sequence ID" value="TXB65283.1"/>
    <property type="molecule type" value="Genomic_DNA"/>
</dbReference>